<keyword evidence="2" id="KW-0472">Membrane</keyword>
<feature type="compositionally biased region" description="Basic and acidic residues" evidence="1">
    <location>
        <begin position="346"/>
        <end position="357"/>
    </location>
</feature>
<feature type="compositionally biased region" description="Polar residues" evidence="1">
    <location>
        <begin position="404"/>
        <end position="429"/>
    </location>
</feature>
<feature type="region of interest" description="Disordered" evidence="1">
    <location>
        <begin position="339"/>
        <end position="447"/>
    </location>
</feature>
<evidence type="ECO:0000313" key="3">
    <source>
        <dbReference type="EMBL" id="KAJ4459555.1"/>
    </source>
</evidence>
<organism evidence="3 4">
    <name type="scientific">Paratrimastix pyriformis</name>
    <dbReference type="NCBI Taxonomy" id="342808"/>
    <lineage>
        <taxon>Eukaryota</taxon>
        <taxon>Metamonada</taxon>
        <taxon>Preaxostyla</taxon>
        <taxon>Paratrimastigidae</taxon>
        <taxon>Paratrimastix</taxon>
    </lineage>
</organism>
<evidence type="ECO:0000256" key="2">
    <source>
        <dbReference type="SAM" id="Phobius"/>
    </source>
</evidence>
<feature type="compositionally biased region" description="Low complexity" evidence="1">
    <location>
        <begin position="430"/>
        <end position="447"/>
    </location>
</feature>
<keyword evidence="2" id="KW-1133">Transmembrane helix</keyword>
<protein>
    <submittedName>
        <fullName evidence="3">Uncharacterized protein</fullName>
    </submittedName>
</protein>
<proteinExistence type="predicted"/>
<sequence>MPPMRMPHVHVPPIRIIPAPLRLWLTERFGPLGQIAALGVPELWVLGSTLQANQASLYPAGAAIDFRGMGADSSRVDLIETTISRNHGEGLFLSGSGRTGTSAWLWGSQMQMNFLDLNRTLAAANVDCGDLAALNIDNATAFEPSGMSGPAQWVLCRSTCLPAQPGRCNIRKPEPWAVTSSGIAPDEQRQNLLIRNVTVDVLYLLPVEEGFLPRCRWTAAPLVPVVETSALVVGPTRIACEPTSYPRFTDHLTLEVSSEGYTWSEPVNFLFDWPNPTMGMLPLILGISIPVGLFFLGMIVFVWWFRVRRAKRTNPPIRRKNGHERVTMPAGWASLCVTQAMQQRSPRREEPPSGRSDDESDPTDSSADWDDWDTYAQPLHPPKFDDQPDTKMDRQTKEHDENSKSQAPLSTSTSGQAATQRRTTYITQDAPQGSEQAPASAPASALS</sequence>
<feature type="compositionally biased region" description="Basic and acidic residues" evidence="1">
    <location>
        <begin position="382"/>
        <end position="403"/>
    </location>
</feature>
<dbReference type="EMBL" id="JAPMOS010000018">
    <property type="protein sequence ID" value="KAJ4459555.1"/>
    <property type="molecule type" value="Genomic_DNA"/>
</dbReference>
<keyword evidence="2" id="KW-0812">Transmembrane</keyword>
<evidence type="ECO:0000313" key="4">
    <source>
        <dbReference type="Proteomes" id="UP001141327"/>
    </source>
</evidence>
<evidence type="ECO:0000256" key="1">
    <source>
        <dbReference type="SAM" id="MobiDB-lite"/>
    </source>
</evidence>
<feature type="transmembrane region" description="Helical" evidence="2">
    <location>
        <begin position="280"/>
        <end position="305"/>
    </location>
</feature>
<comment type="caution">
    <text evidence="3">The sequence shown here is derived from an EMBL/GenBank/DDBJ whole genome shotgun (WGS) entry which is preliminary data.</text>
</comment>
<dbReference type="Proteomes" id="UP001141327">
    <property type="component" value="Unassembled WGS sequence"/>
</dbReference>
<keyword evidence="4" id="KW-1185">Reference proteome</keyword>
<reference evidence="3" key="1">
    <citation type="journal article" date="2022" name="bioRxiv">
        <title>Genomics of Preaxostyla Flagellates Illuminates Evolutionary Transitions and the Path Towards Mitochondrial Loss.</title>
        <authorList>
            <person name="Novak L.V.F."/>
            <person name="Treitli S.C."/>
            <person name="Pyrih J."/>
            <person name="Halakuc P."/>
            <person name="Pipaliya S.V."/>
            <person name="Vacek V."/>
            <person name="Brzon O."/>
            <person name="Soukal P."/>
            <person name="Eme L."/>
            <person name="Dacks J.B."/>
            <person name="Karnkowska A."/>
            <person name="Elias M."/>
            <person name="Hampl V."/>
        </authorList>
    </citation>
    <scope>NUCLEOTIDE SEQUENCE</scope>
    <source>
        <strain evidence="3">RCP-MX</strain>
    </source>
</reference>
<gene>
    <name evidence="3" type="ORF">PAPYR_4271</name>
</gene>
<feature type="compositionally biased region" description="Acidic residues" evidence="1">
    <location>
        <begin position="358"/>
        <end position="373"/>
    </location>
</feature>
<accession>A0ABQ8US37</accession>
<name>A0ABQ8US37_9EUKA</name>